<protein>
    <submittedName>
        <fullName evidence="1">Uncharacterized protein</fullName>
    </submittedName>
</protein>
<evidence type="ECO:0000313" key="2">
    <source>
        <dbReference type="Proteomes" id="UP000018817"/>
    </source>
</evidence>
<proteinExistence type="predicted"/>
<evidence type="ECO:0000313" key="1">
    <source>
        <dbReference type="EMBL" id="ETN14374.1"/>
    </source>
</evidence>
<dbReference type="Proteomes" id="UP000018817">
    <property type="component" value="Unassembled WGS sequence"/>
</dbReference>
<dbReference type="AlphaFoldDB" id="W2QPF0"/>
<reference evidence="2" key="1">
    <citation type="submission" date="2011-12" db="EMBL/GenBank/DDBJ databases">
        <authorList>
            <consortium name="The Broad Institute Genome Sequencing Platform"/>
            <person name="Russ C."/>
            <person name="Tyler B."/>
            <person name="Panabieres F."/>
            <person name="Shan W."/>
            <person name="Tripathy S."/>
            <person name="Grunwald N."/>
            <person name="Machado M."/>
            <person name="Young S.K."/>
            <person name="Zeng Q."/>
            <person name="Gargeya S."/>
            <person name="Fitzgerald M."/>
            <person name="Haas B."/>
            <person name="Abouelleil A."/>
            <person name="Alvarado L."/>
            <person name="Arachchi H.M."/>
            <person name="Berlin A."/>
            <person name="Chapman S.B."/>
            <person name="Gearin G."/>
            <person name="Goldberg J."/>
            <person name="Griggs A."/>
            <person name="Gujja S."/>
            <person name="Hansen M."/>
            <person name="Heiman D."/>
            <person name="Howarth C."/>
            <person name="Larimer J."/>
            <person name="Lui A."/>
            <person name="MacDonald P.J.P."/>
            <person name="McCowen C."/>
            <person name="Montmayeur A."/>
            <person name="Murphy C."/>
            <person name="Neiman D."/>
            <person name="Pearson M."/>
            <person name="Priest M."/>
            <person name="Roberts A."/>
            <person name="Saif S."/>
            <person name="Shea T."/>
            <person name="Sisk P."/>
            <person name="Stolte C."/>
            <person name="Sykes S."/>
            <person name="Wortman J."/>
            <person name="Nusbaum C."/>
            <person name="Birren B."/>
        </authorList>
    </citation>
    <scope>NUCLEOTIDE SEQUENCE [LARGE SCALE GENOMIC DNA]</scope>
    <source>
        <strain evidence="2">INRA-310</strain>
    </source>
</reference>
<gene>
    <name evidence="1" type="ORF">PPTG_22108</name>
</gene>
<organism evidence="1 2">
    <name type="scientific">Phytophthora nicotianae (strain INRA-310)</name>
    <name type="common">Phytophthora parasitica</name>
    <dbReference type="NCBI Taxonomy" id="761204"/>
    <lineage>
        <taxon>Eukaryota</taxon>
        <taxon>Sar</taxon>
        <taxon>Stramenopiles</taxon>
        <taxon>Oomycota</taxon>
        <taxon>Peronosporomycetes</taxon>
        <taxon>Peronosporales</taxon>
        <taxon>Peronosporaceae</taxon>
        <taxon>Phytophthora</taxon>
    </lineage>
</organism>
<name>W2QPF0_PHYN3</name>
<accession>W2QPF0</accession>
<dbReference type="GeneID" id="20190707"/>
<reference evidence="1 2" key="2">
    <citation type="submission" date="2013-11" db="EMBL/GenBank/DDBJ databases">
        <title>The Genome Sequence of Phytophthora parasitica INRA-310.</title>
        <authorList>
            <consortium name="The Broad Institute Genomics Platform"/>
            <person name="Russ C."/>
            <person name="Tyler B."/>
            <person name="Panabieres F."/>
            <person name="Shan W."/>
            <person name="Tripathy S."/>
            <person name="Grunwald N."/>
            <person name="Machado M."/>
            <person name="Johnson C.S."/>
            <person name="Arredondo F."/>
            <person name="Hong C."/>
            <person name="Coffey M."/>
            <person name="Young S.K."/>
            <person name="Zeng Q."/>
            <person name="Gargeya S."/>
            <person name="Fitzgerald M."/>
            <person name="Abouelleil A."/>
            <person name="Alvarado L."/>
            <person name="Chapman S.B."/>
            <person name="Gainer-Dewar J."/>
            <person name="Goldberg J."/>
            <person name="Griggs A."/>
            <person name="Gujja S."/>
            <person name="Hansen M."/>
            <person name="Howarth C."/>
            <person name="Imamovic A."/>
            <person name="Ireland A."/>
            <person name="Larimer J."/>
            <person name="McCowan C."/>
            <person name="Murphy C."/>
            <person name="Pearson M."/>
            <person name="Poon T.W."/>
            <person name="Priest M."/>
            <person name="Roberts A."/>
            <person name="Saif S."/>
            <person name="Shea T."/>
            <person name="Sykes S."/>
            <person name="Wortman J."/>
            <person name="Nusbaum C."/>
            <person name="Birren B."/>
        </authorList>
    </citation>
    <scope>NUCLEOTIDE SEQUENCE [LARGE SCALE GENOMIC DNA]</scope>
    <source>
        <strain evidence="1 2">INRA-310</strain>
    </source>
</reference>
<dbReference type="VEuPathDB" id="FungiDB:PPTG_22108"/>
<sequence>MADCDWGKLKENIRGIRENTISALSHHLPELALPLPCLGGPE</sequence>
<dbReference type="EMBL" id="KI669572">
    <property type="protein sequence ID" value="ETN14374.1"/>
    <property type="molecule type" value="Genomic_DNA"/>
</dbReference>
<dbReference type="RefSeq" id="XP_008900250.1">
    <property type="nucleotide sequence ID" value="XM_008902002.1"/>
</dbReference>